<dbReference type="Gene3D" id="1.10.10.10">
    <property type="entry name" value="Winged helix-like DNA-binding domain superfamily/Winged helix DNA-binding domain"/>
    <property type="match status" value="1"/>
</dbReference>
<gene>
    <name evidence="1" type="ORF">E3N84_03660</name>
</gene>
<proteinExistence type="predicted"/>
<name>A0A4R8V8R0_9MICO</name>
<dbReference type="InterPro" id="IPR036388">
    <property type="entry name" value="WH-like_DNA-bd_sf"/>
</dbReference>
<dbReference type="EMBL" id="SOFI01000003">
    <property type="protein sequence ID" value="TFB79229.1"/>
    <property type="molecule type" value="Genomic_DNA"/>
</dbReference>
<dbReference type="OrthoDB" id="8966183at2"/>
<sequence length="144" mass="15043">MNNDTALLSDLLVAAHRLTRIAAQALGSTTPSAVWHTLAILSTDGPLRIGELATIARVSQPSMTKVVQQLITDNLAERIVDPEDSRASLVSTLPAGLAALAAWRQALASALQPMFTGLTTDDRATLTRAVDILGSRTASGTVTA</sequence>
<evidence type="ECO:0000313" key="1">
    <source>
        <dbReference type="EMBL" id="TFB79229.1"/>
    </source>
</evidence>
<comment type="caution">
    <text evidence="1">The sequence shown here is derived from an EMBL/GenBank/DDBJ whole genome shotgun (WGS) entry which is preliminary data.</text>
</comment>
<dbReference type="SMART" id="SM00347">
    <property type="entry name" value="HTH_MARR"/>
    <property type="match status" value="1"/>
</dbReference>
<dbReference type="AlphaFoldDB" id="A0A4R8V8R0"/>
<dbReference type="RefSeq" id="WP_104095109.1">
    <property type="nucleotide sequence ID" value="NZ_JACHBP010000001.1"/>
</dbReference>
<keyword evidence="2" id="KW-1185">Reference proteome</keyword>
<reference evidence="1 2" key="1">
    <citation type="submission" date="2019-03" db="EMBL/GenBank/DDBJ databases">
        <title>Genomics of glacier-inhabiting Cryobacterium strains.</title>
        <authorList>
            <person name="Liu Q."/>
            <person name="Xin Y.-H."/>
        </authorList>
    </citation>
    <scope>NUCLEOTIDE SEQUENCE [LARGE SCALE GENOMIC DNA]</scope>
    <source>
        <strain evidence="1 2">CGMCC 1.10440</strain>
    </source>
</reference>
<dbReference type="Proteomes" id="UP000298488">
    <property type="component" value="Unassembled WGS sequence"/>
</dbReference>
<dbReference type="PANTHER" id="PTHR39515:SF2">
    <property type="entry name" value="HTH-TYPE TRANSCRIPTIONAL REGULATOR RV0880"/>
    <property type="match status" value="1"/>
</dbReference>
<dbReference type="InterPro" id="IPR000835">
    <property type="entry name" value="HTH_MarR-typ"/>
</dbReference>
<accession>A0A4R8V8R0</accession>
<dbReference type="InterPro" id="IPR036390">
    <property type="entry name" value="WH_DNA-bd_sf"/>
</dbReference>
<dbReference type="PANTHER" id="PTHR39515">
    <property type="entry name" value="CONSERVED PROTEIN"/>
    <property type="match status" value="1"/>
</dbReference>
<organism evidence="1 2">
    <name type="scientific">Terrimesophilobacter mesophilus</name>
    <dbReference type="NCBI Taxonomy" id="433647"/>
    <lineage>
        <taxon>Bacteria</taxon>
        <taxon>Bacillati</taxon>
        <taxon>Actinomycetota</taxon>
        <taxon>Actinomycetes</taxon>
        <taxon>Micrococcales</taxon>
        <taxon>Microbacteriaceae</taxon>
        <taxon>Terrimesophilobacter</taxon>
    </lineage>
</organism>
<dbReference type="SUPFAM" id="SSF46785">
    <property type="entry name" value="Winged helix' DNA-binding domain"/>
    <property type="match status" value="1"/>
</dbReference>
<dbReference type="Pfam" id="PF01047">
    <property type="entry name" value="MarR"/>
    <property type="match status" value="1"/>
</dbReference>
<dbReference type="PROSITE" id="PS50995">
    <property type="entry name" value="HTH_MARR_2"/>
    <property type="match status" value="1"/>
</dbReference>
<protein>
    <submittedName>
        <fullName evidence="1">MarR family transcriptional regulator</fullName>
    </submittedName>
</protein>
<dbReference type="GO" id="GO:0003700">
    <property type="term" value="F:DNA-binding transcription factor activity"/>
    <property type="evidence" value="ECO:0007669"/>
    <property type="project" value="InterPro"/>
</dbReference>
<dbReference type="InterPro" id="IPR052526">
    <property type="entry name" value="HTH-type_Bedaq_tolerance"/>
</dbReference>
<evidence type="ECO:0000313" key="2">
    <source>
        <dbReference type="Proteomes" id="UP000298488"/>
    </source>
</evidence>